<name>A0A381T1E5_9ZZZZ</name>
<dbReference type="Gene3D" id="3.40.50.720">
    <property type="entry name" value="NAD(P)-binding Rossmann-like Domain"/>
    <property type="match status" value="1"/>
</dbReference>
<dbReference type="PANTHER" id="PTHR42760:SF40">
    <property type="entry name" value="3-OXOACYL-[ACYL-CARRIER-PROTEIN] REDUCTASE, CHLOROPLASTIC"/>
    <property type="match status" value="1"/>
</dbReference>
<evidence type="ECO:0000256" key="1">
    <source>
        <dbReference type="ARBA" id="ARBA00006484"/>
    </source>
</evidence>
<dbReference type="GO" id="GO:0030497">
    <property type="term" value="P:fatty acid elongation"/>
    <property type="evidence" value="ECO:0007669"/>
    <property type="project" value="TreeGrafter"/>
</dbReference>
<dbReference type="AlphaFoldDB" id="A0A381T1E5"/>
<evidence type="ECO:0000313" key="2">
    <source>
        <dbReference type="EMBL" id="SVA09361.1"/>
    </source>
</evidence>
<accession>A0A381T1E5</accession>
<dbReference type="InterPro" id="IPR036291">
    <property type="entry name" value="NAD(P)-bd_dom_sf"/>
</dbReference>
<reference evidence="2" key="1">
    <citation type="submission" date="2018-05" db="EMBL/GenBank/DDBJ databases">
        <authorList>
            <person name="Lanie J.A."/>
            <person name="Ng W.-L."/>
            <person name="Kazmierczak K.M."/>
            <person name="Andrzejewski T.M."/>
            <person name="Davidsen T.M."/>
            <person name="Wayne K.J."/>
            <person name="Tettelin H."/>
            <person name="Glass J.I."/>
            <person name="Rusch D."/>
            <person name="Podicherti R."/>
            <person name="Tsui H.-C.T."/>
            <person name="Winkler M.E."/>
        </authorList>
    </citation>
    <scope>NUCLEOTIDE SEQUENCE</scope>
</reference>
<evidence type="ECO:0008006" key="3">
    <source>
        <dbReference type="Google" id="ProtNLM"/>
    </source>
</evidence>
<protein>
    <recommendedName>
        <fullName evidence="3">Oxidoreductase</fullName>
    </recommendedName>
</protein>
<dbReference type="SUPFAM" id="SSF51735">
    <property type="entry name" value="NAD(P)-binding Rossmann-fold domains"/>
    <property type="match status" value="1"/>
</dbReference>
<proteinExistence type="inferred from homology"/>
<organism evidence="2">
    <name type="scientific">marine metagenome</name>
    <dbReference type="NCBI Taxonomy" id="408172"/>
    <lineage>
        <taxon>unclassified sequences</taxon>
        <taxon>metagenomes</taxon>
        <taxon>ecological metagenomes</taxon>
    </lineage>
</organism>
<dbReference type="PRINTS" id="PR00080">
    <property type="entry name" value="SDRFAMILY"/>
</dbReference>
<dbReference type="CDD" id="cd05233">
    <property type="entry name" value="SDR_c"/>
    <property type="match status" value="1"/>
</dbReference>
<dbReference type="InterPro" id="IPR002347">
    <property type="entry name" value="SDR_fam"/>
</dbReference>
<dbReference type="EMBL" id="UINC01003801">
    <property type="protein sequence ID" value="SVA09361.1"/>
    <property type="molecule type" value="Genomic_DNA"/>
</dbReference>
<gene>
    <name evidence="2" type="ORF">METZ01_LOCUS62215</name>
</gene>
<comment type="similarity">
    <text evidence="1">Belongs to the short-chain dehydrogenases/reductases (SDR) family.</text>
</comment>
<sequence>MLEDIQGQVAWITGAGTGIGESGAIKLAEAGCKVVLSGRRQDVLENVASKISGDVSIQPLDVSDNDAVLSVADSILNQYGQIDIGVFSAGINVRERNWPVVSIEDWDKVINIDLNGAFYCCQAVLPSMRSNGGGLIINISSMAAKSAGALTGPAYTSAKHAMNAMTASLIVEERNNGIRATALCPGEVATPILEQRPVPVSAEDQARILQSEDLGELILFIAQQPTHVTINEVLINPTWNRFA</sequence>
<dbReference type="PANTHER" id="PTHR42760">
    <property type="entry name" value="SHORT-CHAIN DEHYDROGENASES/REDUCTASES FAMILY MEMBER"/>
    <property type="match status" value="1"/>
</dbReference>
<dbReference type="PRINTS" id="PR00081">
    <property type="entry name" value="GDHRDH"/>
</dbReference>
<dbReference type="Pfam" id="PF00106">
    <property type="entry name" value="adh_short"/>
    <property type="match status" value="1"/>
</dbReference>
<dbReference type="GO" id="GO:0016616">
    <property type="term" value="F:oxidoreductase activity, acting on the CH-OH group of donors, NAD or NADP as acceptor"/>
    <property type="evidence" value="ECO:0007669"/>
    <property type="project" value="TreeGrafter"/>
</dbReference>